<reference evidence="1" key="1">
    <citation type="journal article" date="2015" name="MBio">
        <title>Eco-Evolutionary Dynamics of Episomes among Ecologically Cohesive Bacterial Populations.</title>
        <authorList>
            <person name="Xue H."/>
            <person name="Cordero O.X."/>
            <person name="Camas F.M."/>
            <person name="Trimble W."/>
            <person name="Meyer F."/>
            <person name="Guglielmini J."/>
            <person name="Rocha E.P."/>
            <person name="Polz M.F."/>
        </authorList>
    </citation>
    <scope>NUCLEOTIDE SEQUENCE</scope>
    <source>
        <strain evidence="1">5S_235</strain>
    </source>
</reference>
<sequence length="53" mass="5593">MNKQPGRAALAQLARKGGGLSAVDGRETGAGADIKNRQGSKRVFEKAVPFLIR</sequence>
<dbReference type="EMBL" id="KP795548">
    <property type="protein sequence ID" value="AKN37740.1"/>
    <property type="molecule type" value="Genomic_DNA"/>
</dbReference>
<organism evidence="1">
    <name type="scientific">Vibrio splendidus</name>
    <dbReference type="NCBI Taxonomy" id="29497"/>
    <lineage>
        <taxon>Bacteria</taxon>
        <taxon>Pseudomonadati</taxon>
        <taxon>Pseudomonadota</taxon>
        <taxon>Gammaproteobacteria</taxon>
        <taxon>Vibrionales</taxon>
        <taxon>Vibrionaceae</taxon>
        <taxon>Vibrio</taxon>
    </lineage>
</organism>
<protein>
    <submittedName>
        <fullName evidence="1">Uncharacterized protein</fullName>
    </submittedName>
</protein>
<evidence type="ECO:0000313" key="1">
    <source>
        <dbReference type="EMBL" id="AKN37740.1"/>
    </source>
</evidence>
<accession>A0A0H3ZNI5</accession>
<name>A0A0H3ZNI5_VIBSP</name>
<proteinExistence type="predicted"/>
<dbReference type="AlphaFoldDB" id="A0A0H3ZNI5"/>